<accession>A0A132A4C2</accession>
<dbReference type="InterPro" id="IPR014001">
    <property type="entry name" value="Helicase_ATP-bd"/>
</dbReference>
<dbReference type="Pfam" id="PF07717">
    <property type="entry name" value="OB_NTP_bind"/>
    <property type="match status" value="1"/>
</dbReference>
<dbReference type="CDD" id="cd18791">
    <property type="entry name" value="SF2_C_RHA"/>
    <property type="match status" value="1"/>
</dbReference>
<comment type="caution">
    <text evidence="8">The sequence shown here is derived from an EMBL/GenBank/DDBJ whole genome shotgun (WGS) entry which is preliminary data.</text>
</comment>
<evidence type="ECO:0000313" key="8">
    <source>
        <dbReference type="EMBL" id="KPM05803.1"/>
    </source>
</evidence>
<evidence type="ECO:0000313" key="9">
    <source>
        <dbReference type="Proteomes" id="UP000616769"/>
    </source>
</evidence>
<dbReference type="SMART" id="SM00487">
    <property type="entry name" value="DEXDc"/>
    <property type="match status" value="1"/>
</dbReference>
<dbReference type="GO" id="GO:0003724">
    <property type="term" value="F:RNA helicase activity"/>
    <property type="evidence" value="ECO:0007669"/>
    <property type="project" value="UniProtKB-EC"/>
</dbReference>
<dbReference type="PROSITE" id="PS51194">
    <property type="entry name" value="HELICASE_CTER"/>
    <property type="match status" value="1"/>
</dbReference>
<dbReference type="GO" id="GO:0045943">
    <property type="term" value="P:positive regulation of transcription by RNA polymerase I"/>
    <property type="evidence" value="ECO:0007669"/>
    <property type="project" value="TreeGrafter"/>
</dbReference>
<evidence type="ECO:0000256" key="7">
    <source>
        <dbReference type="SAM" id="MobiDB-lite"/>
    </source>
</evidence>
<dbReference type="SMART" id="SM00847">
    <property type="entry name" value="HA2"/>
    <property type="match status" value="1"/>
</dbReference>
<dbReference type="GO" id="GO:0016787">
    <property type="term" value="F:hydrolase activity"/>
    <property type="evidence" value="ECO:0007669"/>
    <property type="project" value="UniProtKB-KW"/>
</dbReference>
<feature type="compositionally biased region" description="Polar residues" evidence="7">
    <location>
        <begin position="44"/>
        <end position="73"/>
    </location>
</feature>
<keyword evidence="4 8" id="KW-0347">Helicase</keyword>
<dbReference type="GO" id="GO:0003725">
    <property type="term" value="F:double-stranded RNA binding"/>
    <property type="evidence" value="ECO:0007669"/>
    <property type="project" value="TreeGrafter"/>
</dbReference>
<protein>
    <recommendedName>
        <fullName evidence="1">RNA helicase</fullName>
        <ecNumber evidence="1">3.6.4.13</ecNumber>
    </recommendedName>
</protein>
<dbReference type="PANTHER" id="PTHR18934:SF118">
    <property type="entry name" value="ATP-DEPENDENT RNA HELICASE DHX33"/>
    <property type="match status" value="1"/>
</dbReference>
<comment type="catalytic activity">
    <reaction evidence="6">
        <text>ATP + H2O = ADP + phosphate + H(+)</text>
        <dbReference type="Rhea" id="RHEA:13065"/>
        <dbReference type="ChEBI" id="CHEBI:15377"/>
        <dbReference type="ChEBI" id="CHEBI:15378"/>
        <dbReference type="ChEBI" id="CHEBI:30616"/>
        <dbReference type="ChEBI" id="CHEBI:43474"/>
        <dbReference type="ChEBI" id="CHEBI:456216"/>
        <dbReference type="EC" id="3.6.4.13"/>
    </reaction>
</comment>
<dbReference type="GO" id="GO:0005524">
    <property type="term" value="F:ATP binding"/>
    <property type="evidence" value="ECO:0007669"/>
    <property type="project" value="UniProtKB-KW"/>
</dbReference>
<evidence type="ECO:0000256" key="3">
    <source>
        <dbReference type="ARBA" id="ARBA00022801"/>
    </source>
</evidence>
<reference evidence="8 9" key="1">
    <citation type="journal article" date="2015" name="Parasit. Vectors">
        <title>Draft genome of the scabies mite.</title>
        <authorList>
            <person name="Rider S.D.Jr."/>
            <person name="Morgan M.S."/>
            <person name="Arlian L.G."/>
        </authorList>
    </citation>
    <scope>NUCLEOTIDE SEQUENCE [LARGE SCALE GENOMIC DNA]</scope>
    <source>
        <strain evidence="8">Arlian Lab</strain>
    </source>
</reference>
<dbReference type="InterPro" id="IPR001650">
    <property type="entry name" value="Helicase_C-like"/>
</dbReference>
<dbReference type="Gene3D" id="1.20.120.1080">
    <property type="match status" value="1"/>
</dbReference>
<dbReference type="SMART" id="SM00490">
    <property type="entry name" value="HELICc"/>
    <property type="match status" value="1"/>
</dbReference>
<feature type="compositionally biased region" description="Low complexity" evidence="7">
    <location>
        <begin position="75"/>
        <end position="94"/>
    </location>
</feature>
<dbReference type="SUPFAM" id="SSF52540">
    <property type="entry name" value="P-loop containing nucleoside triphosphate hydrolases"/>
    <property type="match status" value="1"/>
</dbReference>
<keyword evidence="3" id="KW-0378">Hydrolase</keyword>
<evidence type="ECO:0000256" key="6">
    <source>
        <dbReference type="ARBA" id="ARBA00047984"/>
    </source>
</evidence>
<dbReference type="GO" id="GO:0005730">
    <property type="term" value="C:nucleolus"/>
    <property type="evidence" value="ECO:0007669"/>
    <property type="project" value="TreeGrafter"/>
</dbReference>
<dbReference type="InterPro" id="IPR007502">
    <property type="entry name" value="Helicase-assoc_dom"/>
</dbReference>
<dbReference type="InterPro" id="IPR011545">
    <property type="entry name" value="DEAD/DEAH_box_helicase_dom"/>
</dbReference>
<dbReference type="EC" id="3.6.4.13" evidence="1"/>
<feature type="compositionally biased region" description="Low complexity" evidence="7">
    <location>
        <begin position="23"/>
        <end position="43"/>
    </location>
</feature>
<evidence type="ECO:0000256" key="4">
    <source>
        <dbReference type="ARBA" id="ARBA00022806"/>
    </source>
</evidence>
<gene>
    <name evidence="8" type="ORF">QR98_0042750</name>
</gene>
<dbReference type="SMART" id="SM00382">
    <property type="entry name" value="AAA"/>
    <property type="match status" value="1"/>
</dbReference>
<keyword evidence="2" id="KW-0547">Nucleotide-binding</keyword>
<dbReference type="OrthoDB" id="10253254at2759"/>
<dbReference type="PROSITE" id="PS51192">
    <property type="entry name" value="HELICASE_ATP_BIND_1"/>
    <property type="match status" value="1"/>
</dbReference>
<keyword evidence="5" id="KW-0067">ATP-binding</keyword>
<dbReference type="Gene3D" id="3.40.50.300">
    <property type="entry name" value="P-loop containing nucleotide triphosphate hydrolases"/>
    <property type="match status" value="2"/>
</dbReference>
<name>A0A132A4C2_SARSC</name>
<dbReference type="VEuPathDB" id="VectorBase:SSCA005006"/>
<organism evidence="8 9">
    <name type="scientific">Sarcoptes scabiei</name>
    <name type="common">Itch mite</name>
    <name type="synonym">Acarus scabiei</name>
    <dbReference type="NCBI Taxonomy" id="52283"/>
    <lineage>
        <taxon>Eukaryota</taxon>
        <taxon>Metazoa</taxon>
        <taxon>Ecdysozoa</taxon>
        <taxon>Arthropoda</taxon>
        <taxon>Chelicerata</taxon>
        <taxon>Arachnida</taxon>
        <taxon>Acari</taxon>
        <taxon>Acariformes</taxon>
        <taxon>Sarcoptiformes</taxon>
        <taxon>Astigmata</taxon>
        <taxon>Psoroptidia</taxon>
        <taxon>Sarcoptoidea</taxon>
        <taxon>Sarcoptidae</taxon>
        <taxon>Sarcoptinae</taxon>
        <taxon>Sarcoptes</taxon>
    </lineage>
</organism>
<dbReference type="PANTHER" id="PTHR18934">
    <property type="entry name" value="ATP-DEPENDENT RNA HELICASE"/>
    <property type="match status" value="1"/>
</dbReference>
<proteinExistence type="predicted"/>
<dbReference type="InterPro" id="IPR027417">
    <property type="entry name" value="P-loop_NTPase"/>
</dbReference>
<dbReference type="Pfam" id="PF00271">
    <property type="entry name" value="Helicase_C"/>
    <property type="match status" value="1"/>
</dbReference>
<dbReference type="InterPro" id="IPR011709">
    <property type="entry name" value="DEAD-box_helicase_OB_fold"/>
</dbReference>
<sequence>MIPDSEVLKNQQAIDYLLPNINSASPSSQSQLSVSSPESNTSSPCVRSSLPNSPNNNETKNSSSRDWNLQRWRSPSRPGLTSSTTSPSSSSSTPNNHVRQHCLPIDLVKNKILSNVNRHDTIILIGETGSGKTTRIPQFLYQYYCKNHSQRSVMNGVIGITQPRRVAAVSIGSRVAEEMGTTLGQLVGYKIRFEDCVSPQTKIQYMTDGILLRESLSNHTLDRYDFIILDEAHERTVQSDMLFGIVKRAQKSRKRSSMKRTLDGNESPSHNTLKLIIMSATMDVDHLSKYFDSAPVLYVEGRIYPIEIFYAESKHEDYTDAALTTIFQIHRDEDELDSNDSQMQNTSIGGDILVFCTGQEEIESMVKIVQDLAPQTSGMKSCRGNLKTLKPYPLYSALPTMKQQQIFTRDPNDCFRRVIFATNIAETSITIPNIRFVIDTGRAKSKSFSPKTSFEILKIERISKAQSCQRSGRAGRLAPGKCFRLLTRAEYRLLPTFPIPEIQKCSLSNVILQLIAAGISDPERFDFIDRPSADSIKHSISKLILMNAIEKIPNESNENDDSSSLSFRLTEIGKKMIVFPIEPEFALMIIMSQKYRCTEEIITIISMLSIDNVFYVPNSERDVALAVHKKFASSEGDLVKLLKVFREYKESRQALAWCQDNFLRPVQMRNAFKIRQQLLSYCNKISIPIISSSNTENIRKCFALGSGLGIGLGANIALLQNEGGYRIVSFQNQTKNDKNNDCLEIKTLHIHPSSCLFSPTNKPECVFFIELVQTTKLYMRNVSIISKEWLTT</sequence>
<feature type="region of interest" description="Disordered" evidence="7">
    <location>
        <begin position="20"/>
        <end position="98"/>
    </location>
</feature>
<dbReference type="Proteomes" id="UP000616769">
    <property type="component" value="Unassembled WGS sequence"/>
</dbReference>
<evidence type="ECO:0000256" key="1">
    <source>
        <dbReference type="ARBA" id="ARBA00012552"/>
    </source>
</evidence>
<dbReference type="EMBL" id="JXLN01010481">
    <property type="protein sequence ID" value="KPM05803.1"/>
    <property type="molecule type" value="Genomic_DNA"/>
</dbReference>
<dbReference type="AlphaFoldDB" id="A0A132A4C2"/>
<evidence type="ECO:0000256" key="2">
    <source>
        <dbReference type="ARBA" id="ARBA00022741"/>
    </source>
</evidence>
<evidence type="ECO:0000256" key="5">
    <source>
        <dbReference type="ARBA" id="ARBA00022840"/>
    </source>
</evidence>
<dbReference type="Pfam" id="PF21010">
    <property type="entry name" value="HA2_C"/>
    <property type="match status" value="1"/>
</dbReference>
<dbReference type="InterPro" id="IPR003593">
    <property type="entry name" value="AAA+_ATPase"/>
</dbReference>
<dbReference type="Pfam" id="PF00270">
    <property type="entry name" value="DEAD"/>
    <property type="match status" value="1"/>
</dbReference>